<dbReference type="PROSITE" id="PS51257">
    <property type="entry name" value="PROKAR_LIPOPROTEIN"/>
    <property type="match status" value="1"/>
</dbReference>
<organism evidence="2 3">
    <name type="scientific">Orlajensenia leifsoniae</name>
    <dbReference type="NCBI Taxonomy" id="2561933"/>
    <lineage>
        <taxon>Bacteria</taxon>
        <taxon>Bacillati</taxon>
        <taxon>Actinomycetota</taxon>
        <taxon>Actinomycetes</taxon>
        <taxon>Micrococcales</taxon>
        <taxon>Microbacteriaceae</taxon>
        <taxon>Orlajensenia</taxon>
    </lineage>
</organism>
<evidence type="ECO:0008006" key="4">
    <source>
        <dbReference type="Google" id="ProtNLM"/>
    </source>
</evidence>
<gene>
    <name evidence="2" type="ORF">E4M00_03205</name>
</gene>
<feature type="chain" id="PRO_5038939693" description="META domain-containing protein" evidence="1">
    <location>
        <begin position="26"/>
        <end position="145"/>
    </location>
</feature>
<comment type="caution">
    <text evidence="2">The sequence shown here is derived from an EMBL/GenBank/DDBJ whole genome shotgun (WGS) entry which is preliminary data.</text>
</comment>
<evidence type="ECO:0000313" key="2">
    <source>
        <dbReference type="EMBL" id="TFW00206.1"/>
    </source>
</evidence>
<sequence length="145" mass="14619">MIGARRVPRLAASVAIVVAAGLALAACSGAGAQSGNAIENYAGGPKGVADRGGSELQPFASWLDGGEQIALTLYGSSGCPPVGDTMRVASSNSLVVSVVPIPPDQACTADYAPHTTVFSTPDDVTTSSDVSIRVDDQSITLKAMR</sequence>
<feature type="signal peptide" evidence="1">
    <location>
        <begin position="1"/>
        <end position="25"/>
    </location>
</feature>
<name>A0A4Y9RAV5_9MICO</name>
<dbReference type="AlphaFoldDB" id="A0A4Y9RAV5"/>
<accession>A0A4Y9RAV5</accession>
<dbReference type="Proteomes" id="UP000298127">
    <property type="component" value="Unassembled WGS sequence"/>
</dbReference>
<proteinExistence type="predicted"/>
<dbReference type="RefSeq" id="WP_135119036.1">
    <property type="nucleotide sequence ID" value="NZ_SPQZ01000001.1"/>
</dbReference>
<evidence type="ECO:0000256" key="1">
    <source>
        <dbReference type="SAM" id="SignalP"/>
    </source>
</evidence>
<keyword evidence="3" id="KW-1185">Reference proteome</keyword>
<keyword evidence="1" id="KW-0732">Signal</keyword>
<protein>
    <recommendedName>
        <fullName evidence="4">META domain-containing protein</fullName>
    </recommendedName>
</protein>
<reference evidence="2 3" key="1">
    <citation type="journal article" date="2018" name="J. Microbiol.">
        <title>Leifsonia flava sp. nov., a novel actinobacterium isolated from the rhizosphere of Aquilegia viridiflora.</title>
        <authorList>
            <person name="Cai Y."/>
            <person name="Tao W.Z."/>
            <person name="Ma Y.J."/>
            <person name="Cheng J."/>
            <person name="Zhang M.Y."/>
            <person name="Zhang Y.X."/>
        </authorList>
    </citation>
    <scope>NUCLEOTIDE SEQUENCE [LARGE SCALE GENOMIC DNA]</scope>
    <source>
        <strain evidence="2 3">SYP-B2174</strain>
    </source>
</reference>
<dbReference type="EMBL" id="SPQZ01000001">
    <property type="protein sequence ID" value="TFW00206.1"/>
    <property type="molecule type" value="Genomic_DNA"/>
</dbReference>
<evidence type="ECO:0000313" key="3">
    <source>
        <dbReference type="Proteomes" id="UP000298127"/>
    </source>
</evidence>